<dbReference type="AlphaFoldDB" id="A0A165GS65"/>
<keyword evidence="2" id="KW-1185">Reference proteome</keyword>
<dbReference type="Proteomes" id="UP000077266">
    <property type="component" value="Unassembled WGS sequence"/>
</dbReference>
<gene>
    <name evidence="1" type="ORF">EXIGLDRAFT_108739</name>
</gene>
<name>A0A165GS65_EXIGL</name>
<accession>A0A165GS65</accession>
<evidence type="ECO:0000313" key="1">
    <source>
        <dbReference type="EMBL" id="KZV90931.1"/>
    </source>
</evidence>
<sequence length="290" mass="32563">MFDILPVEVAYLILTTAAHDAIIRCDLPFGLKLALLSKCVRSHILPILYHTLVVTTHNILALNSLASHSGVLCHVERMFVAKDIDHTDKVVVLVRLCTNLDWIESTWHVVAALQRQSDTRTRRLAFRFQSLEAVSHTLVPAIVADYVTHLEGYIFPPATRSPPLVDWVTSLLDAFPNLTHVALTIAGVEDSESADDPTIAPRSLSSIIRGFMSRKSVERVVLHITGRWAESTAVQQLRAGFSHIKDEDRVFIWVDSRRFLSWDEEEVQRVADTRIGLDVWAQGVPLISCM</sequence>
<evidence type="ECO:0008006" key="3">
    <source>
        <dbReference type="Google" id="ProtNLM"/>
    </source>
</evidence>
<organism evidence="1 2">
    <name type="scientific">Exidia glandulosa HHB12029</name>
    <dbReference type="NCBI Taxonomy" id="1314781"/>
    <lineage>
        <taxon>Eukaryota</taxon>
        <taxon>Fungi</taxon>
        <taxon>Dikarya</taxon>
        <taxon>Basidiomycota</taxon>
        <taxon>Agaricomycotina</taxon>
        <taxon>Agaricomycetes</taxon>
        <taxon>Auriculariales</taxon>
        <taxon>Exidiaceae</taxon>
        <taxon>Exidia</taxon>
    </lineage>
</organism>
<dbReference type="InParanoid" id="A0A165GS65"/>
<proteinExistence type="predicted"/>
<evidence type="ECO:0000313" key="2">
    <source>
        <dbReference type="Proteomes" id="UP000077266"/>
    </source>
</evidence>
<reference evidence="1 2" key="1">
    <citation type="journal article" date="2016" name="Mol. Biol. Evol.">
        <title>Comparative Genomics of Early-Diverging Mushroom-Forming Fungi Provides Insights into the Origins of Lignocellulose Decay Capabilities.</title>
        <authorList>
            <person name="Nagy L.G."/>
            <person name="Riley R."/>
            <person name="Tritt A."/>
            <person name="Adam C."/>
            <person name="Daum C."/>
            <person name="Floudas D."/>
            <person name="Sun H."/>
            <person name="Yadav J.S."/>
            <person name="Pangilinan J."/>
            <person name="Larsson K.H."/>
            <person name="Matsuura K."/>
            <person name="Barry K."/>
            <person name="Labutti K."/>
            <person name="Kuo R."/>
            <person name="Ohm R.A."/>
            <person name="Bhattacharya S.S."/>
            <person name="Shirouzu T."/>
            <person name="Yoshinaga Y."/>
            <person name="Martin F.M."/>
            <person name="Grigoriev I.V."/>
            <person name="Hibbett D.S."/>
        </authorList>
    </citation>
    <scope>NUCLEOTIDE SEQUENCE [LARGE SCALE GENOMIC DNA]</scope>
    <source>
        <strain evidence="1 2">HHB12029</strain>
    </source>
</reference>
<protein>
    <recommendedName>
        <fullName evidence="3">F-box domain-containing protein</fullName>
    </recommendedName>
</protein>
<dbReference type="EMBL" id="KV426038">
    <property type="protein sequence ID" value="KZV90931.1"/>
    <property type="molecule type" value="Genomic_DNA"/>
</dbReference>